<dbReference type="OrthoDB" id="9802726at2"/>
<reference evidence="4" key="2">
    <citation type="submission" date="2010-08" db="EMBL/GenBank/DDBJ databases">
        <title>Complete sequence of Fibrobacter succinogenes subsp. succinogenes S85.</title>
        <authorList>
            <person name="Durkin A.S."/>
            <person name="Nelson K.E."/>
            <person name="Morrison M."/>
            <person name="Forsberg C.W."/>
            <person name="Wilson D.B."/>
            <person name="Russell J.B."/>
            <person name="Cann I.K.O."/>
            <person name="Mackie R.I."/>
            <person name="White B.A."/>
        </authorList>
    </citation>
    <scope>NUCLEOTIDE SEQUENCE [LARGE SCALE GENOMIC DNA]</scope>
    <source>
        <strain evidence="4">ATCC 19169 / S85</strain>
    </source>
</reference>
<sequence>MNIRLRKLLGKLFLSGASFFWASCDSATSAEKPSAFIDIDQELAKITPTDTTGLRGKCIPEYQYCETTKGWSSYYSAQAHAASIAIEKLDEQHKDEPDYWYGYNSCYRDILGSLGNAPVYGVPECPSDLTPCEMDSTSIYSIYKGVRIDDAYIEALQRKEKNYYETVKSTLEEINEGMEKCGVQ</sequence>
<dbReference type="STRING" id="59374.FSU_3180"/>
<keyword evidence="3" id="KW-0449">Lipoprotein</keyword>
<protein>
    <submittedName>
        <fullName evidence="3">Putative lipoprotein</fullName>
    </submittedName>
</protein>
<dbReference type="PROSITE" id="PS51257">
    <property type="entry name" value="PROKAR_LIPOPROTEIN"/>
    <property type="match status" value="1"/>
</dbReference>
<proteinExistence type="predicted"/>
<dbReference type="KEGG" id="fsu:Fisuc_2610"/>
<dbReference type="AlphaFoldDB" id="C9RMG2"/>
<feature type="signal peptide" evidence="1">
    <location>
        <begin position="1"/>
        <end position="22"/>
    </location>
</feature>
<evidence type="ECO:0000313" key="4">
    <source>
        <dbReference type="Proteomes" id="UP000000517"/>
    </source>
</evidence>
<dbReference type="HOGENOM" id="CLU_1466141_0_0_0"/>
<reference evidence="2 5" key="1">
    <citation type="submission" date="2009-10" db="EMBL/GenBank/DDBJ databases">
        <title>Complete sequence of Fibrobacter succinogenes subsp. succinogenes S85.</title>
        <authorList>
            <consortium name="US DOE Joint Genome Institute"/>
            <person name="Lucas S."/>
            <person name="Copeland A."/>
            <person name="Lapidus A."/>
            <person name="Glavina del Rio T."/>
            <person name="Tice H."/>
            <person name="Bruce D."/>
            <person name="Goodwin L."/>
            <person name="Pitluck S."/>
            <person name="Chertkov O."/>
            <person name="Detter J.C."/>
            <person name="Han C."/>
            <person name="Tapia R."/>
            <person name="Larimer F."/>
            <person name="Land M."/>
            <person name="Hauser L."/>
            <person name="Kyrpides N."/>
            <person name="Mikhailova N."/>
            <person name="Weimer P.J."/>
            <person name="Stevenson D.M."/>
            <person name="Boyum J."/>
            <person name="Brumm P.I."/>
            <person name="Mead D."/>
        </authorList>
    </citation>
    <scope>NUCLEOTIDE SEQUENCE [LARGE SCALE GENOMIC DNA]</scope>
    <source>
        <strain evidence="5">ATCC 19169 / S85</strain>
        <strain evidence="2">S85</strain>
    </source>
</reference>
<evidence type="ECO:0000256" key="1">
    <source>
        <dbReference type="SAM" id="SignalP"/>
    </source>
</evidence>
<reference evidence="3" key="3">
    <citation type="submission" date="2010-08" db="EMBL/GenBank/DDBJ databases">
        <authorList>
            <person name="Durkin A.S."/>
            <person name="Nelson K.E."/>
            <person name="Morrison M."/>
            <person name="Forsberg C.W."/>
            <person name="Wilson D.B."/>
            <person name="Russell J.B."/>
            <person name="Cann I.K.O."/>
            <person name="Mackie R.I."/>
            <person name="White B.A."/>
        </authorList>
    </citation>
    <scope>NUCLEOTIDE SEQUENCE</scope>
    <source>
        <strain evidence="3">S85</strain>
    </source>
</reference>
<accession>C9RMG2</accession>
<dbReference type="RefSeq" id="WP_014547213.1">
    <property type="nucleotide sequence ID" value="NC_013410.1"/>
</dbReference>
<organism evidence="3 4">
    <name type="scientific">Fibrobacter succinogenes (strain ATCC 19169 / S85)</name>
    <dbReference type="NCBI Taxonomy" id="59374"/>
    <lineage>
        <taxon>Bacteria</taxon>
        <taxon>Pseudomonadati</taxon>
        <taxon>Fibrobacterota</taxon>
        <taxon>Fibrobacteria</taxon>
        <taxon>Fibrobacterales</taxon>
        <taxon>Fibrobacteraceae</taxon>
        <taxon>Fibrobacter</taxon>
    </lineage>
</organism>
<gene>
    <name evidence="2" type="ordered locus">Fisuc_2610</name>
    <name evidence="3" type="ordered locus">FSU_3180</name>
</gene>
<keyword evidence="5" id="KW-1185">Reference proteome</keyword>
<dbReference type="EMBL" id="CP001792">
    <property type="protein sequence ID" value="ACX76194.1"/>
    <property type="molecule type" value="Genomic_DNA"/>
</dbReference>
<evidence type="ECO:0000313" key="2">
    <source>
        <dbReference type="EMBL" id="ACX76194.1"/>
    </source>
</evidence>
<keyword evidence="1" id="KW-0732">Signal</keyword>
<dbReference type="EMBL" id="CP002158">
    <property type="protein sequence ID" value="ADL26160.1"/>
    <property type="molecule type" value="Genomic_DNA"/>
</dbReference>
<dbReference type="Proteomes" id="UP000000517">
    <property type="component" value="Chromosome"/>
</dbReference>
<dbReference type="KEGG" id="fsc:FSU_3180"/>
<feature type="chain" id="PRO_5003001737" evidence="1">
    <location>
        <begin position="23"/>
        <end position="184"/>
    </location>
</feature>
<evidence type="ECO:0000313" key="5">
    <source>
        <dbReference type="Proteomes" id="UP000001497"/>
    </source>
</evidence>
<dbReference type="Proteomes" id="UP000001497">
    <property type="component" value="Chromosome"/>
</dbReference>
<name>C9RMG2_FIBSS</name>
<evidence type="ECO:0000313" key="3">
    <source>
        <dbReference type="EMBL" id="ADL26160.1"/>
    </source>
</evidence>